<dbReference type="Proteomes" id="UP000805704">
    <property type="component" value="Chromosome 1"/>
</dbReference>
<protein>
    <submittedName>
        <fullName evidence="1">Uncharacterized protein</fullName>
    </submittedName>
</protein>
<name>A0ACB7FJL7_NIBAL</name>
<gene>
    <name evidence="1" type="ORF">GBF38_003316</name>
</gene>
<comment type="caution">
    <text evidence="1">The sequence shown here is derived from an EMBL/GenBank/DDBJ whole genome shotgun (WGS) entry which is preliminary data.</text>
</comment>
<keyword evidence="2" id="KW-1185">Reference proteome</keyword>
<dbReference type="EMBL" id="CM024789">
    <property type="protein sequence ID" value="KAG8014707.1"/>
    <property type="molecule type" value="Genomic_DNA"/>
</dbReference>
<proteinExistence type="predicted"/>
<evidence type="ECO:0000313" key="1">
    <source>
        <dbReference type="EMBL" id="KAG8014707.1"/>
    </source>
</evidence>
<reference evidence="1" key="1">
    <citation type="submission" date="2020-04" db="EMBL/GenBank/DDBJ databases">
        <title>A chromosome-scale assembly and high-density genetic map of the yellow drum (Nibea albiflora) genome.</title>
        <authorList>
            <person name="Xu D."/>
            <person name="Zhang W."/>
            <person name="Chen R."/>
            <person name="Tan P."/>
            <person name="Wang L."/>
            <person name="Song H."/>
            <person name="Tian L."/>
            <person name="Zhu Q."/>
            <person name="Wang B."/>
        </authorList>
    </citation>
    <scope>NUCLEOTIDE SEQUENCE</scope>
    <source>
        <strain evidence="1">ZJHYS-2018</strain>
    </source>
</reference>
<sequence length="117" mass="12673">MDSTETPPHTPFSLWSEPLSSRTGVSVVSNLMQLQQLSSVPVVSAADCCCLLFSPQHNKTAVQVKEDMKKMVQIPMLRPKTAKHTKLFGVSLFELQERGPGGEWCASGVEEDGGASP</sequence>
<organism evidence="1 2">
    <name type="scientific">Nibea albiflora</name>
    <name type="common">Yellow drum</name>
    <name type="synonym">Corvina albiflora</name>
    <dbReference type="NCBI Taxonomy" id="240163"/>
    <lineage>
        <taxon>Eukaryota</taxon>
        <taxon>Metazoa</taxon>
        <taxon>Chordata</taxon>
        <taxon>Craniata</taxon>
        <taxon>Vertebrata</taxon>
        <taxon>Euteleostomi</taxon>
        <taxon>Actinopterygii</taxon>
        <taxon>Neopterygii</taxon>
        <taxon>Teleostei</taxon>
        <taxon>Neoteleostei</taxon>
        <taxon>Acanthomorphata</taxon>
        <taxon>Eupercaria</taxon>
        <taxon>Sciaenidae</taxon>
        <taxon>Nibea</taxon>
    </lineage>
</organism>
<evidence type="ECO:0000313" key="2">
    <source>
        <dbReference type="Proteomes" id="UP000805704"/>
    </source>
</evidence>
<accession>A0ACB7FJL7</accession>